<dbReference type="EMBL" id="LXWF01000042">
    <property type="protein sequence ID" value="ORC15731.1"/>
    <property type="molecule type" value="Genomic_DNA"/>
</dbReference>
<proteinExistence type="predicted"/>
<protein>
    <recommendedName>
        <fullName evidence="3">DUF559 domain-containing protein</fullName>
    </recommendedName>
</protein>
<organism evidence="1 2">
    <name type="scientific">Rothia nasimurium</name>
    <dbReference type="NCBI Taxonomy" id="85336"/>
    <lineage>
        <taxon>Bacteria</taxon>
        <taxon>Bacillati</taxon>
        <taxon>Actinomycetota</taxon>
        <taxon>Actinomycetes</taxon>
        <taxon>Micrococcales</taxon>
        <taxon>Micrococcaceae</taxon>
        <taxon>Rothia</taxon>
    </lineage>
</organism>
<evidence type="ECO:0000313" key="2">
    <source>
        <dbReference type="Proteomes" id="UP000192359"/>
    </source>
</evidence>
<name>A0A1Y1RNQ3_9MICC</name>
<gene>
    <name evidence="1" type="ORF">A7979_05915</name>
</gene>
<dbReference type="OrthoDB" id="5517693at2"/>
<comment type="caution">
    <text evidence="1">The sequence shown here is derived from an EMBL/GenBank/DDBJ whole genome shotgun (WGS) entry which is preliminary data.</text>
</comment>
<dbReference type="Proteomes" id="UP000192359">
    <property type="component" value="Unassembled WGS sequence"/>
</dbReference>
<sequence length="299" mass="33725">MSMHEYTNSIYTTRQLLNQGYTFDRINRDVKAQKLTRIRKGIYCPTAWWGSLKPHEIYRAQIAAVHVAEPSTTFSHAAAACLHGLALAKTPPSVDIVGPPDSRGRAAGTRKHYTYKPIEEHRTLVGGFSVTGLVQTVVDCARYLPIEEATVIADSALNQKLVGVEELSYELSQIAGWGSQKCRRVAISMSPFAESPGETLLRLILIDAGLPAPAEQVEVTAGGLRFRLDLAYPDRMIALEFDGEVKYENFGPRYEAEWSERRRESLLQNLGWTVRRYRWVDLVTRRAEISAEIRYLLNR</sequence>
<evidence type="ECO:0008006" key="3">
    <source>
        <dbReference type="Google" id="ProtNLM"/>
    </source>
</evidence>
<accession>A0A1Y1RNQ3</accession>
<dbReference type="InterPro" id="IPR011335">
    <property type="entry name" value="Restrct_endonuc-II-like"/>
</dbReference>
<dbReference type="AlphaFoldDB" id="A0A1Y1RNQ3"/>
<keyword evidence="2" id="KW-1185">Reference proteome</keyword>
<reference evidence="1 2" key="1">
    <citation type="submission" date="2016-05" db="EMBL/GenBank/DDBJ databases">
        <title>Draft genome sequence of a porcine commensal Rothia nasimurium.</title>
        <authorList>
            <person name="Gaiser R.A."/>
            <person name="Van Baarlen P."/>
            <person name="Wells J.M."/>
        </authorList>
    </citation>
    <scope>NUCLEOTIDE SEQUENCE [LARGE SCALE GENOMIC DNA]</scope>
    <source>
        <strain evidence="1 2">PT-32</strain>
    </source>
</reference>
<dbReference type="SUPFAM" id="SSF52980">
    <property type="entry name" value="Restriction endonuclease-like"/>
    <property type="match status" value="1"/>
</dbReference>
<evidence type="ECO:0000313" key="1">
    <source>
        <dbReference type="EMBL" id="ORC15731.1"/>
    </source>
</evidence>
<dbReference type="RefSeq" id="WP_083092852.1">
    <property type="nucleotide sequence ID" value="NZ_LXWF01000042.1"/>
</dbReference>